<evidence type="ECO:0000313" key="2">
    <source>
        <dbReference type="Proteomes" id="UP000001020"/>
    </source>
</evidence>
<dbReference type="AlphaFoldDB" id="Q8VJ89"/>
<sequence length="30" mass="3061">MIPLAGDPVSSHRTVEFGVLGTYLVSGGSL</sequence>
<evidence type="ECO:0000313" key="1">
    <source>
        <dbReference type="EMBL" id="AAK47431.1"/>
    </source>
</evidence>
<dbReference type="HOGENOM" id="CLU_3404446_0_0_11"/>
<reference evidence="1 2" key="1">
    <citation type="journal article" date="2002" name="J. Bacteriol.">
        <title>Whole-genome comparison of Mycobacterium tuberculosis clinical and laboratory strains.</title>
        <authorList>
            <person name="Fleischmann R.D."/>
            <person name="Alland D."/>
            <person name="Eisen J.A."/>
            <person name="Carpenter L."/>
            <person name="White O."/>
            <person name="Peterson J."/>
            <person name="DeBoy R."/>
            <person name="Dodson R."/>
            <person name="Gwinn M."/>
            <person name="Haft D."/>
            <person name="Hickey E."/>
            <person name="Kolonay J.F."/>
            <person name="Nelson W.C."/>
            <person name="Umayam L.A."/>
            <person name="Ermolaeva M."/>
            <person name="Salzberg S.L."/>
            <person name="Delcher A."/>
            <person name="Utterback T."/>
            <person name="Weidman J."/>
            <person name="Khouri H."/>
            <person name="Gill J."/>
            <person name="Mikula A."/>
            <person name="Bishai W."/>
            <person name="Jacobs Jr W.R.Jr."/>
            <person name="Venter J.C."/>
            <person name="Fraser C.M."/>
        </authorList>
    </citation>
    <scope>NUCLEOTIDE SEQUENCE [LARGE SCALE GENOMIC DNA]</scope>
    <source>
        <strain evidence="2">CDC 1551 / Oshkosh</strain>
    </source>
</reference>
<keyword evidence="2" id="KW-1185">Reference proteome</keyword>
<dbReference type="Proteomes" id="UP000001020">
    <property type="component" value="Chromosome"/>
</dbReference>
<name>Q8VJ89_MYCTO</name>
<proteinExistence type="predicted"/>
<accession>Q8VJ89</accession>
<gene>
    <name evidence="1" type="ordered locus">MT3102</name>
</gene>
<organism evidence="1 2">
    <name type="scientific">Mycobacterium tuberculosis (strain CDC 1551 / Oshkosh)</name>
    <dbReference type="NCBI Taxonomy" id="83331"/>
    <lineage>
        <taxon>Bacteria</taxon>
        <taxon>Bacillati</taxon>
        <taxon>Actinomycetota</taxon>
        <taxon>Actinomycetes</taxon>
        <taxon>Mycobacteriales</taxon>
        <taxon>Mycobacteriaceae</taxon>
        <taxon>Mycobacterium</taxon>
        <taxon>Mycobacterium tuberculosis complex</taxon>
    </lineage>
</organism>
<protein>
    <submittedName>
        <fullName evidence="1">Uncharacterized protein</fullName>
    </submittedName>
</protein>
<dbReference type="EMBL" id="AE000516">
    <property type="protein sequence ID" value="AAK47431.1"/>
    <property type="molecule type" value="Genomic_DNA"/>
</dbReference>
<dbReference type="KEGG" id="mtc:MT3102"/>